<name>A0A8S1NVX3_9CILI</name>
<evidence type="ECO:0000313" key="2">
    <source>
        <dbReference type="Proteomes" id="UP000692954"/>
    </source>
</evidence>
<protein>
    <submittedName>
        <fullName evidence="1">Uncharacterized protein</fullName>
    </submittedName>
</protein>
<keyword evidence="2" id="KW-1185">Reference proteome</keyword>
<dbReference type="EMBL" id="CAJJDN010000066">
    <property type="protein sequence ID" value="CAD8096462.1"/>
    <property type="molecule type" value="Genomic_DNA"/>
</dbReference>
<comment type="caution">
    <text evidence="1">The sequence shown here is derived from an EMBL/GenBank/DDBJ whole genome shotgun (WGS) entry which is preliminary data.</text>
</comment>
<reference evidence="1" key="1">
    <citation type="submission" date="2021-01" db="EMBL/GenBank/DDBJ databases">
        <authorList>
            <consortium name="Genoscope - CEA"/>
            <person name="William W."/>
        </authorList>
    </citation>
    <scope>NUCLEOTIDE SEQUENCE</scope>
</reference>
<organism evidence="1 2">
    <name type="scientific">Paramecium sonneborni</name>
    <dbReference type="NCBI Taxonomy" id="65129"/>
    <lineage>
        <taxon>Eukaryota</taxon>
        <taxon>Sar</taxon>
        <taxon>Alveolata</taxon>
        <taxon>Ciliophora</taxon>
        <taxon>Intramacronucleata</taxon>
        <taxon>Oligohymenophorea</taxon>
        <taxon>Peniculida</taxon>
        <taxon>Parameciidae</taxon>
        <taxon>Paramecium</taxon>
    </lineage>
</organism>
<sequence length="177" mass="21464">MKFKINWINGNFIQKLMIMIKNQYSYEIQIISIIKTQLSKFNLYSNQSSYSYDTKLRQFLVQAIKKTFINQVECQSLLNQTNQCQFNHIKIIQKRLANHLFSIIVQIKVKRNRTIKYERGSNIIEIFKNQKKLRMMKQKKQNQIFGQKKNQKIQKLLDNTLNYAKNKMKFQKRFKEI</sequence>
<dbReference type="AlphaFoldDB" id="A0A8S1NVX3"/>
<gene>
    <name evidence="1" type="ORF">PSON_ATCC_30995.1.T0660175</name>
</gene>
<dbReference type="Proteomes" id="UP000692954">
    <property type="component" value="Unassembled WGS sequence"/>
</dbReference>
<evidence type="ECO:0000313" key="1">
    <source>
        <dbReference type="EMBL" id="CAD8096462.1"/>
    </source>
</evidence>
<proteinExistence type="predicted"/>
<accession>A0A8S1NVX3</accession>